<dbReference type="AlphaFoldDB" id="A0A6J7IY35"/>
<evidence type="ECO:0000313" key="2">
    <source>
        <dbReference type="EMBL" id="CAB4935247.1"/>
    </source>
</evidence>
<evidence type="ECO:0000256" key="1">
    <source>
        <dbReference type="SAM" id="MobiDB-lite"/>
    </source>
</evidence>
<organism evidence="2">
    <name type="scientific">freshwater metagenome</name>
    <dbReference type="NCBI Taxonomy" id="449393"/>
    <lineage>
        <taxon>unclassified sequences</taxon>
        <taxon>metagenomes</taxon>
        <taxon>ecological metagenomes</taxon>
    </lineage>
</organism>
<feature type="compositionally biased region" description="Basic and acidic residues" evidence="1">
    <location>
        <begin position="31"/>
        <end position="55"/>
    </location>
</feature>
<name>A0A6J7IY35_9ZZZZ</name>
<proteinExistence type="predicted"/>
<sequence length="55" mass="5743">MREQGAEGPGVATEGLGTEPLKAARGQLLANHERAQPDGRGDAEPRRLDHGGRVG</sequence>
<accession>A0A6J7IY35</accession>
<dbReference type="EMBL" id="CAFBNB010000168">
    <property type="protein sequence ID" value="CAB4935247.1"/>
    <property type="molecule type" value="Genomic_DNA"/>
</dbReference>
<feature type="region of interest" description="Disordered" evidence="1">
    <location>
        <begin position="1"/>
        <end position="55"/>
    </location>
</feature>
<gene>
    <name evidence="2" type="ORF">UFOPK3720_00940</name>
</gene>
<reference evidence="2" key="1">
    <citation type="submission" date="2020-05" db="EMBL/GenBank/DDBJ databases">
        <authorList>
            <person name="Chiriac C."/>
            <person name="Salcher M."/>
            <person name="Ghai R."/>
            <person name="Kavagutti S V."/>
        </authorList>
    </citation>
    <scope>NUCLEOTIDE SEQUENCE</scope>
</reference>
<protein>
    <submittedName>
        <fullName evidence="2">Unannotated protein</fullName>
    </submittedName>
</protein>